<dbReference type="GO" id="GO:0005516">
    <property type="term" value="F:calmodulin binding"/>
    <property type="evidence" value="ECO:0007669"/>
    <property type="project" value="UniProtKB-KW"/>
</dbReference>
<evidence type="ECO:0000256" key="8">
    <source>
        <dbReference type="ARBA" id="ARBA00023303"/>
    </source>
</evidence>
<accession>A0A6J3K827</accession>
<feature type="compositionally biased region" description="Low complexity" evidence="10">
    <location>
        <begin position="934"/>
        <end position="954"/>
    </location>
</feature>
<dbReference type="PRINTS" id="PR01451">
    <property type="entry name" value="SKCHANNEL"/>
</dbReference>
<dbReference type="GeneID" id="117233040"/>
<evidence type="ECO:0000256" key="1">
    <source>
        <dbReference type="ARBA" id="ARBA00004141"/>
    </source>
</evidence>
<dbReference type="AlphaFoldDB" id="A0A6J3K827"/>
<dbReference type="Pfam" id="PF07885">
    <property type="entry name" value="Ion_trans_2"/>
    <property type="match status" value="1"/>
</dbReference>
<dbReference type="Proteomes" id="UP000504631">
    <property type="component" value="Unplaced"/>
</dbReference>
<dbReference type="SUPFAM" id="SSF81324">
    <property type="entry name" value="Voltage-gated potassium channels"/>
    <property type="match status" value="1"/>
</dbReference>
<dbReference type="GO" id="GO:0016286">
    <property type="term" value="F:small conductance calcium-activated potassium channel activity"/>
    <property type="evidence" value="ECO:0007669"/>
    <property type="project" value="InterPro"/>
</dbReference>
<dbReference type="InterPro" id="IPR015449">
    <property type="entry name" value="K_chnl_Ca-activ_SK"/>
</dbReference>
<keyword evidence="13" id="KW-1185">Reference proteome</keyword>
<dbReference type="Pfam" id="PF03530">
    <property type="entry name" value="SK_channel"/>
    <property type="match status" value="1"/>
</dbReference>
<dbReference type="FunFam" id="1.10.287.70:FF:000022">
    <property type="entry name" value="Small conductance calcium-activated potassium channel, isoform O"/>
    <property type="match status" value="1"/>
</dbReference>
<reference evidence="14" key="1">
    <citation type="submission" date="2025-08" db="UniProtKB">
        <authorList>
            <consortium name="RefSeq"/>
        </authorList>
    </citation>
    <scope>IDENTIFICATION</scope>
    <source>
        <tissue evidence="14">Muscle</tissue>
    </source>
</reference>
<feature type="compositionally biased region" description="Polar residues" evidence="10">
    <location>
        <begin position="962"/>
        <end position="971"/>
    </location>
</feature>
<dbReference type="InterPro" id="IPR036122">
    <property type="entry name" value="CaM-bd_dom_sf"/>
</dbReference>
<evidence type="ECO:0000313" key="13">
    <source>
        <dbReference type="Proteomes" id="UP000504631"/>
    </source>
</evidence>
<dbReference type="RefSeq" id="XP_033348810.1">
    <property type="nucleotide sequence ID" value="XM_033492919.1"/>
</dbReference>
<keyword evidence="3 11" id="KW-0812">Transmembrane</keyword>
<keyword evidence="2" id="KW-0813">Transport</keyword>
<feature type="compositionally biased region" description="Polar residues" evidence="10">
    <location>
        <begin position="885"/>
        <end position="904"/>
    </location>
</feature>
<evidence type="ECO:0000256" key="6">
    <source>
        <dbReference type="ARBA" id="ARBA00023065"/>
    </source>
</evidence>
<evidence type="ECO:0000256" key="4">
    <source>
        <dbReference type="ARBA" id="ARBA00022860"/>
    </source>
</evidence>
<protein>
    <submittedName>
        <fullName evidence="14">Small conductance calcium-activated potassium channel protein isoform X1</fullName>
    </submittedName>
</protein>
<feature type="transmembrane region" description="Helical" evidence="11">
    <location>
        <begin position="667"/>
        <end position="687"/>
    </location>
</feature>
<keyword evidence="8 14" id="KW-0407">Ion channel</keyword>
<feature type="transmembrane region" description="Helical" evidence="11">
    <location>
        <begin position="464"/>
        <end position="485"/>
    </location>
</feature>
<keyword evidence="6" id="KW-0406">Ion transport</keyword>
<dbReference type="SUPFAM" id="SSF81327">
    <property type="entry name" value="Small-conductance potassium channel"/>
    <property type="match status" value="1"/>
</dbReference>
<dbReference type="PANTHER" id="PTHR10153">
    <property type="entry name" value="SMALL CONDUCTANCE CALCIUM-ACTIVATED POTASSIUM CHANNEL"/>
    <property type="match status" value="1"/>
</dbReference>
<feature type="region of interest" description="Disordered" evidence="10">
    <location>
        <begin position="64"/>
        <end position="85"/>
    </location>
</feature>
<evidence type="ECO:0000256" key="5">
    <source>
        <dbReference type="ARBA" id="ARBA00022989"/>
    </source>
</evidence>
<dbReference type="SMART" id="SM01053">
    <property type="entry name" value="CaMBD"/>
    <property type="match status" value="1"/>
</dbReference>
<evidence type="ECO:0000256" key="2">
    <source>
        <dbReference type="ARBA" id="ARBA00022448"/>
    </source>
</evidence>
<name>A0A6J3K827_9HYME</name>
<organism evidence="13 14">
    <name type="scientific">Bombus vosnesenskii</name>
    <dbReference type="NCBI Taxonomy" id="207650"/>
    <lineage>
        <taxon>Eukaryota</taxon>
        <taxon>Metazoa</taxon>
        <taxon>Ecdysozoa</taxon>
        <taxon>Arthropoda</taxon>
        <taxon>Hexapoda</taxon>
        <taxon>Insecta</taxon>
        <taxon>Pterygota</taxon>
        <taxon>Neoptera</taxon>
        <taxon>Endopterygota</taxon>
        <taxon>Hymenoptera</taxon>
        <taxon>Apocrita</taxon>
        <taxon>Aculeata</taxon>
        <taxon>Apoidea</taxon>
        <taxon>Anthophila</taxon>
        <taxon>Apidae</taxon>
        <taxon>Bombus</taxon>
        <taxon>Pyrobombus</taxon>
    </lineage>
</organism>
<feature type="transmembrane region" description="Helical" evidence="11">
    <location>
        <begin position="600"/>
        <end position="624"/>
    </location>
</feature>
<evidence type="ECO:0000256" key="3">
    <source>
        <dbReference type="ARBA" id="ARBA00022692"/>
    </source>
</evidence>
<dbReference type="InterPro" id="IPR004178">
    <property type="entry name" value="CaM-bd_dom"/>
</dbReference>
<dbReference type="FunFam" id="1.10.287.70:FF:000027">
    <property type="entry name" value="Small conductance calcium-activated potassium channel, isoform O"/>
    <property type="match status" value="1"/>
</dbReference>
<dbReference type="Pfam" id="PF02888">
    <property type="entry name" value="CaMBD"/>
    <property type="match status" value="1"/>
</dbReference>
<proteinExistence type="predicted"/>
<evidence type="ECO:0000256" key="10">
    <source>
        <dbReference type="SAM" id="MobiDB-lite"/>
    </source>
</evidence>
<evidence type="ECO:0000259" key="12">
    <source>
        <dbReference type="SMART" id="SM01053"/>
    </source>
</evidence>
<keyword evidence="7 11" id="KW-0472">Membrane</keyword>
<dbReference type="InterPro" id="IPR013099">
    <property type="entry name" value="K_chnl_dom"/>
</dbReference>
<feature type="coiled-coil region" evidence="9">
    <location>
        <begin position="793"/>
        <end position="827"/>
    </location>
</feature>
<sequence>MNTNGNVGSQEGGNGTDYGSSEETAALLSRAPPPPVVVAAASQGKPVLTRQDRATFLVASPQLSVSGLGGSEESGTTEDPATRSVPDIELHCRLDGETQSQLQPPQPQPQVQQTIMPTGYRTRQSSHQHRCRCDRRDSLAPSSALHLARSVSRESVKSGHHCCPCQAPPPPVLVTTSPSARIIRQSSQPEASACCCSGCCCPLHTGTTPSAASLRQLREPGDGIAGIAADSLRINGGIRQFRQFPWWCKSSSTTMPTTPPPPIAAVPGPGSGSGSGSGSQGAQGVVLCPRTLSQVRRSRLRRALTEATAETVNYVKTLRKPVSTLSIPGAMKNSGGVAGGGGVGGAGGGAGGAGCGSGGATGTGEDAGIALVGVHSEYPRYVDDRVLAGGGQVKGPSGSIGPGSKHKPNVGYRLGRRKALFEKRKRISDYALVMGMFGIIVMVIENELSSAGVYTKASFYSTALKTLISVSTVILIGLIFAYHALEVQLFMIDNCADDWRIAMTWQRIAQISLELLICAIHPIPREDYFLWTTKLANKGGNIGSTWVPYDVILSLPMFFRLYLICRVMLLHSKLFTDASSRSIGALNRINFNTRFVLKTLMTICPGTVLLVFMVSLWIIASWTLRQCERFHDEEHANLLNAMWLIAITFLSVGFGDIVPNTYCGRGIAVSTGIMGAGCTALLVAVVSRKLELTRAEKHVHNFMMDTQLTKRLKNAAANVLRETWLIYKHTRLVKRVNPGRVRTHQRKFLLAIYALRKVKMDQRKLMDNANTITDMAKTQNTVYEIVSHMSTRQDGLEERLVNVTDQLVALEEKLSSLQSQLDLLPEELTRCLAQHAERIEQRRNFLHPDTAVAMASTGGGGSGIPTGNSLSMGVSVSAHHPLANLSNSLPHSRSVPSAPSTTSLHPWPANSILPPVSSRTPHLVPETGRHHSLAHSTVATTTTSQSATRFASQSGMGGLGNSQGSDTSPHS</sequence>
<keyword evidence="9" id="KW-0175">Coiled coil</keyword>
<feature type="transmembrane region" description="Helical" evidence="11">
    <location>
        <begin position="427"/>
        <end position="444"/>
    </location>
</feature>
<evidence type="ECO:0000256" key="7">
    <source>
        <dbReference type="ARBA" id="ARBA00023136"/>
    </source>
</evidence>
<evidence type="ECO:0000256" key="9">
    <source>
        <dbReference type="SAM" id="Coils"/>
    </source>
</evidence>
<dbReference type="Gene3D" id="1.10.287.70">
    <property type="match status" value="2"/>
</dbReference>
<dbReference type="CTD" id="31456"/>
<feature type="transmembrane region" description="Helical" evidence="11">
    <location>
        <begin position="547"/>
        <end position="569"/>
    </location>
</feature>
<gene>
    <name evidence="14" type="primary">LOC117233040</name>
</gene>
<comment type="subcellular location">
    <subcellularLocation>
        <location evidence="1">Membrane</location>
        <topology evidence="1">Multi-pass membrane protein</topology>
    </subcellularLocation>
</comment>
<feature type="domain" description="Calmodulin-binding" evidence="12">
    <location>
        <begin position="705"/>
        <end position="781"/>
    </location>
</feature>
<dbReference type="GO" id="GO:0016020">
    <property type="term" value="C:membrane"/>
    <property type="evidence" value="ECO:0007669"/>
    <property type="project" value="UniProtKB-SubCell"/>
</dbReference>
<feature type="region of interest" description="Disordered" evidence="10">
    <location>
        <begin position="1"/>
        <end position="31"/>
    </location>
</feature>
<feature type="transmembrane region" description="Helical" evidence="11">
    <location>
        <begin position="636"/>
        <end position="655"/>
    </location>
</feature>
<feature type="region of interest" description="Disordered" evidence="10">
    <location>
        <begin position="885"/>
        <end position="971"/>
    </location>
</feature>
<evidence type="ECO:0000256" key="11">
    <source>
        <dbReference type="SAM" id="Phobius"/>
    </source>
</evidence>
<evidence type="ECO:0000313" key="14">
    <source>
        <dbReference type="RefSeq" id="XP_033348810.1"/>
    </source>
</evidence>
<dbReference type="KEGG" id="bvk:117233040"/>
<feature type="region of interest" description="Disordered" evidence="10">
    <location>
        <begin position="252"/>
        <end position="283"/>
    </location>
</feature>
<keyword evidence="4" id="KW-0112">Calmodulin-binding</keyword>
<keyword evidence="5 11" id="KW-1133">Transmembrane helix</keyword>
<feature type="compositionally biased region" description="Gly residues" evidence="10">
    <location>
        <begin position="269"/>
        <end position="281"/>
    </location>
</feature>